<gene>
    <name evidence="1" type="ORF">O4328_35190</name>
    <name evidence="2" type="ORF">Q5707_41100</name>
    <name evidence="3" type="ORF">Q5707_43895</name>
</gene>
<dbReference type="Gene3D" id="3.40.50.150">
    <property type="entry name" value="Vaccinia Virus protein VP39"/>
    <property type="match status" value="1"/>
</dbReference>
<accession>A0AAX3YR15</accession>
<reference evidence="2" key="2">
    <citation type="submission" date="2023-07" db="EMBL/GenBank/DDBJ databases">
        <title>Genomic analysis of Rhodococcus opacus VOC-14 with glycol ethers degradation activity.</title>
        <authorList>
            <person name="Narkevich D.A."/>
            <person name="Hlushen A.M."/>
            <person name="Akhremchuk A.E."/>
            <person name="Sikolenko M.A."/>
            <person name="Valentovich L.N."/>
        </authorList>
    </citation>
    <scope>NUCLEOTIDE SEQUENCE</scope>
    <source>
        <strain evidence="2">VOC-14</strain>
        <plasmid evidence="2">pRho-VOC14-L</plasmid>
    </source>
</reference>
<dbReference type="EMBL" id="JAPWIS010000025">
    <property type="protein sequence ID" value="MCZ4588836.1"/>
    <property type="molecule type" value="Genomic_DNA"/>
</dbReference>
<geneLocation type="plasmid" evidence="2 5">
    <name>pRho-VOC14-L</name>
</geneLocation>
<dbReference type="AlphaFoldDB" id="A0AAX3YR15"/>
<dbReference type="InterPro" id="IPR029063">
    <property type="entry name" value="SAM-dependent_MTases_sf"/>
</dbReference>
<dbReference type="RefSeq" id="WP_206016577.1">
    <property type="nucleotide sequence ID" value="NZ_CP130956.1"/>
</dbReference>
<keyword evidence="4" id="KW-1185">Reference proteome</keyword>
<reference evidence="1" key="1">
    <citation type="submission" date="2022-12" db="EMBL/GenBank/DDBJ databases">
        <authorList>
            <person name="Krivoruchko A.V."/>
            <person name="Elkin A."/>
        </authorList>
    </citation>
    <scope>NUCLEOTIDE SEQUENCE</scope>
    <source>
        <strain evidence="1">IEGM 249</strain>
    </source>
</reference>
<dbReference type="Proteomes" id="UP001066327">
    <property type="component" value="Unassembled WGS sequence"/>
</dbReference>
<evidence type="ECO:0000313" key="1">
    <source>
        <dbReference type="EMBL" id="MCZ4588836.1"/>
    </source>
</evidence>
<dbReference type="Pfam" id="PF02353">
    <property type="entry name" value="CMAS"/>
    <property type="match status" value="1"/>
</dbReference>
<dbReference type="Proteomes" id="UP001231166">
    <property type="component" value="Plasmid pRho-VOC14-L"/>
</dbReference>
<dbReference type="GO" id="GO:0008168">
    <property type="term" value="F:methyltransferase activity"/>
    <property type="evidence" value="ECO:0007669"/>
    <property type="project" value="UniProtKB-KW"/>
</dbReference>
<dbReference type="GO" id="GO:0032259">
    <property type="term" value="P:methylation"/>
    <property type="evidence" value="ECO:0007669"/>
    <property type="project" value="UniProtKB-KW"/>
</dbReference>
<protein>
    <submittedName>
        <fullName evidence="2">Class I SAM-dependent methyltransferase</fullName>
        <ecNumber evidence="2">2.1.1.-</ecNumber>
    </submittedName>
</protein>
<name>A0AAX3YR15_RHOOP</name>
<dbReference type="EMBL" id="CP130956">
    <property type="protein sequence ID" value="WLF52331.1"/>
    <property type="molecule type" value="Genomic_DNA"/>
</dbReference>
<dbReference type="EMBL" id="CP130956">
    <property type="protein sequence ID" value="WLF51872.1"/>
    <property type="molecule type" value="Genomic_DNA"/>
</dbReference>
<keyword evidence="2" id="KW-0489">Methyltransferase</keyword>
<dbReference type="EC" id="2.1.1.-" evidence="2"/>
<evidence type="ECO:0000313" key="5">
    <source>
        <dbReference type="Proteomes" id="UP001231166"/>
    </source>
</evidence>
<sequence length="98" mass="10417">MRESPVPDSVEVSGHGEAAGFHVDRIQALQPHNARTLDDRVQALRPHHDEAVPIAAEEVYQRYITHLTGSAGHIGSGHIDAIPLTPGQDGIGSVCPGE</sequence>
<organism evidence="2 5">
    <name type="scientific">Rhodococcus opacus</name>
    <name type="common">Nocardia opaca</name>
    <dbReference type="NCBI Taxonomy" id="37919"/>
    <lineage>
        <taxon>Bacteria</taxon>
        <taxon>Bacillati</taxon>
        <taxon>Actinomycetota</taxon>
        <taxon>Actinomycetes</taxon>
        <taxon>Mycobacteriales</taxon>
        <taxon>Nocardiaceae</taxon>
        <taxon>Rhodococcus</taxon>
    </lineage>
</organism>
<keyword evidence="2" id="KW-0808">Transferase</keyword>
<evidence type="ECO:0000313" key="2">
    <source>
        <dbReference type="EMBL" id="WLF51872.1"/>
    </source>
</evidence>
<proteinExistence type="predicted"/>
<keyword evidence="2" id="KW-0614">Plasmid</keyword>
<evidence type="ECO:0000313" key="3">
    <source>
        <dbReference type="EMBL" id="WLF52331.1"/>
    </source>
</evidence>
<evidence type="ECO:0000313" key="4">
    <source>
        <dbReference type="Proteomes" id="UP001066327"/>
    </source>
</evidence>